<dbReference type="EMBL" id="CP012333">
    <property type="protein sequence ID" value="AKU93854.1"/>
    <property type="molecule type" value="Genomic_DNA"/>
</dbReference>
<feature type="compositionally biased region" description="Polar residues" evidence="1">
    <location>
        <begin position="31"/>
        <end position="48"/>
    </location>
</feature>
<keyword evidence="4" id="KW-1185">Reference proteome</keyword>
<accession>A0A0K1PL59</accession>
<proteinExistence type="predicted"/>
<organism evidence="3 4">
    <name type="scientific">Labilithrix luteola</name>
    <dbReference type="NCBI Taxonomy" id="1391654"/>
    <lineage>
        <taxon>Bacteria</taxon>
        <taxon>Pseudomonadati</taxon>
        <taxon>Myxococcota</taxon>
        <taxon>Polyangia</taxon>
        <taxon>Polyangiales</taxon>
        <taxon>Labilitrichaceae</taxon>
        <taxon>Labilithrix</taxon>
    </lineage>
</organism>
<evidence type="ECO:0000256" key="1">
    <source>
        <dbReference type="SAM" id="MobiDB-lite"/>
    </source>
</evidence>
<reference evidence="3 4" key="1">
    <citation type="submission" date="2015-08" db="EMBL/GenBank/DDBJ databases">
        <authorList>
            <person name="Babu N.S."/>
            <person name="Beckwith C.J."/>
            <person name="Beseler K.G."/>
            <person name="Brison A."/>
            <person name="Carone J.V."/>
            <person name="Caskin T.P."/>
            <person name="Diamond M."/>
            <person name="Durham M.E."/>
            <person name="Foxe J.M."/>
            <person name="Go M."/>
            <person name="Henderson B.A."/>
            <person name="Jones I.B."/>
            <person name="McGettigan J.A."/>
            <person name="Micheletti S.J."/>
            <person name="Nasrallah M.E."/>
            <person name="Ortiz D."/>
            <person name="Piller C.R."/>
            <person name="Privatt S.R."/>
            <person name="Schneider S.L."/>
            <person name="Sharp S."/>
            <person name="Smith T.C."/>
            <person name="Stanton J.D."/>
            <person name="Ullery H.E."/>
            <person name="Wilson R.J."/>
            <person name="Serrano M.G."/>
            <person name="Buck G."/>
            <person name="Lee V."/>
            <person name="Wang Y."/>
            <person name="Carvalho R."/>
            <person name="Voegtly L."/>
            <person name="Shi R."/>
            <person name="Duckworth R."/>
            <person name="Johnson A."/>
            <person name="Loviza R."/>
            <person name="Walstead R."/>
            <person name="Shah Z."/>
            <person name="Kiflezghi M."/>
            <person name="Wade K."/>
            <person name="Ball S.L."/>
            <person name="Bradley K.W."/>
            <person name="Asai D.J."/>
            <person name="Bowman C.A."/>
            <person name="Russell D.A."/>
            <person name="Pope W.H."/>
            <person name="Jacobs-Sera D."/>
            <person name="Hendrix R.W."/>
            <person name="Hatfull G.F."/>
        </authorList>
    </citation>
    <scope>NUCLEOTIDE SEQUENCE [LARGE SCALE GENOMIC DNA]</scope>
    <source>
        <strain evidence="3 4">DSM 27648</strain>
    </source>
</reference>
<sequence>MSWVTVSKSGSLLLVGLLAAAACANDESSSTNKQPTSETDTDAGSTTLDGAAPDGGSSDAGKEGGSEDAAVDADAAVPTCSKEGWCRLALPSNAGKATLVGVWGDGQGTVWAVSTEGNILRWDGTSWTVARPGTDPLYAIWGSGPTDLWVSSAAGILHGSGSSSASLAWTLTPLDSLPGDLTTTFGTIGGTSPTNIWIAGFREHNVNGFGYSVSRVLRYLGPGSNPAWALETDLSTGDTLPPDTFSRSQWTKVLGTSSGDVYVVGRARGINQPDPDLKFPASVKHRDVHPDGTAVWTEMYNSITPNWDDRTPCWWFMFNAGMPPDGRPSWFPIAAGARGNRIWLASGYNAERYAVATFDEMMSSTAWTCDAFSFGDSVARNAIWVSGENEAWSVGDFGRINHFDGTTWKIAAVTATSLPITQDLLDIWGDDHALWVVGKGIALRKLLNP</sequence>
<feature type="signal peptide" evidence="2">
    <location>
        <begin position="1"/>
        <end position="24"/>
    </location>
</feature>
<name>A0A0K1PL59_9BACT</name>
<gene>
    <name evidence="3" type="ORF">AKJ09_00518</name>
</gene>
<feature type="chain" id="PRO_5005465901" evidence="2">
    <location>
        <begin position="25"/>
        <end position="449"/>
    </location>
</feature>
<dbReference type="STRING" id="1391654.AKJ09_00518"/>
<protein>
    <submittedName>
        <fullName evidence="3">Type IV fimbrial biogenesis protein PilY1</fullName>
    </submittedName>
</protein>
<feature type="compositionally biased region" description="Low complexity" evidence="1">
    <location>
        <begin position="49"/>
        <end position="59"/>
    </location>
</feature>
<keyword evidence="2" id="KW-0732">Signal</keyword>
<dbReference type="KEGG" id="llu:AKJ09_00518"/>
<dbReference type="OrthoDB" id="5483347at2"/>
<evidence type="ECO:0000313" key="3">
    <source>
        <dbReference type="EMBL" id="AKU93854.1"/>
    </source>
</evidence>
<evidence type="ECO:0000256" key="2">
    <source>
        <dbReference type="SAM" id="SignalP"/>
    </source>
</evidence>
<dbReference type="Proteomes" id="UP000064967">
    <property type="component" value="Chromosome"/>
</dbReference>
<dbReference type="RefSeq" id="WP_146645538.1">
    <property type="nucleotide sequence ID" value="NZ_CP012333.1"/>
</dbReference>
<feature type="region of interest" description="Disordered" evidence="1">
    <location>
        <begin position="25"/>
        <end position="74"/>
    </location>
</feature>
<evidence type="ECO:0000313" key="4">
    <source>
        <dbReference type="Proteomes" id="UP000064967"/>
    </source>
</evidence>
<dbReference type="AlphaFoldDB" id="A0A0K1PL59"/>